<proteinExistence type="inferred from homology"/>
<evidence type="ECO:0000256" key="6">
    <source>
        <dbReference type="SAM" id="Phobius"/>
    </source>
</evidence>
<evidence type="ECO:0000256" key="5">
    <source>
        <dbReference type="ARBA" id="ARBA00023136"/>
    </source>
</evidence>
<keyword evidence="5 6" id="KW-0472">Membrane</keyword>
<dbReference type="InterPro" id="IPR000109">
    <property type="entry name" value="POT_fam"/>
</dbReference>
<accession>A0AAP0QDM6</accession>
<dbReference type="Pfam" id="PF00854">
    <property type="entry name" value="PTR2"/>
    <property type="match status" value="2"/>
</dbReference>
<dbReference type="GO" id="GO:0022857">
    <property type="term" value="F:transmembrane transporter activity"/>
    <property type="evidence" value="ECO:0007669"/>
    <property type="project" value="InterPro"/>
</dbReference>
<keyword evidence="3 6" id="KW-0812">Transmembrane</keyword>
<feature type="transmembrane region" description="Helical" evidence="6">
    <location>
        <begin position="95"/>
        <end position="115"/>
    </location>
</feature>
<feature type="signal peptide" evidence="7">
    <location>
        <begin position="1"/>
        <end position="24"/>
    </location>
</feature>
<comment type="subcellular location">
    <subcellularLocation>
        <location evidence="1">Membrane</location>
        <topology evidence="1">Multi-pass membrane protein</topology>
    </subcellularLocation>
</comment>
<evidence type="ECO:0000256" key="4">
    <source>
        <dbReference type="ARBA" id="ARBA00022989"/>
    </source>
</evidence>
<feature type="transmembrane region" description="Helical" evidence="6">
    <location>
        <begin position="48"/>
        <end position="74"/>
    </location>
</feature>
<sequence length="159" mass="17276">MKLVLNTIPIWVTSLTFGISVAQASTSSVKQGATMNRKVGNNFRIPPASIYSLGARIGIGMGFSVLAMTVAAFVESKRLKIVPKEIIHEGKRGPLSMIVFCLAPQYLILGSGDGFTLVGLQEYFYAQVPASMRNLSYLNSFLIIIVDLFGGKGDKNLDW</sequence>
<comment type="similarity">
    <text evidence="2">Belongs to the major facilitator superfamily. Proton-dependent oligopeptide transporter (POT/PTR) (TC 2.A.17) family.</text>
</comment>
<dbReference type="Proteomes" id="UP001428341">
    <property type="component" value="Unassembled WGS sequence"/>
</dbReference>
<reference evidence="8 9" key="1">
    <citation type="submission" date="2024-05" db="EMBL/GenBank/DDBJ databases">
        <title>Haplotype-resolved chromosome-level genome assembly of Huyou (Citrus changshanensis).</title>
        <authorList>
            <person name="Miao C."/>
            <person name="Chen W."/>
            <person name="Wu Y."/>
            <person name="Wang L."/>
            <person name="Zhao S."/>
            <person name="Grierson D."/>
            <person name="Xu C."/>
            <person name="Chen K."/>
        </authorList>
    </citation>
    <scope>NUCLEOTIDE SEQUENCE [LARGE SCALE GENOMIC DNA]</scope>
    <source>
        <strain evidence="8">01-14</strain>
        <tissue evidence="8">Leaf</tissue>
    </source>
</reference>
<evidence type="ECO:0000313" key="9">
    <source>
        <dbReference type="Proteomes" id="UP001428341"/>
    </source>
</evidence>
<evidence type="ECO:0000256" key="7">
    <source>
        <dbReference type="SAM" id="SignalP"/>
    </source>
</evidence>
<keyword evidence="4 6" id="KW-1133">Transmembrane helix</keyword>
<dbReference type="EMBL" id="JBCGBO010000007">
    <property type="protein sequence ID" value="KAK9186530.1"/>
    <property type="molecule type" value="Genomic_DNA"/>
</dbReference>
<protein>
    <submittedName>
        <fullName evidence="8">Uncharacterized protein</fullName>
    </submittedName>
</protein>
<keyword evidence="9" id="KW-1185">Reference proteome</keyword>
<dbReference type="InterPro" id="IPR036259">
    <property type="entry name" value="MFS_trans_sf"/>
</dbReference>
<gene>
    <name evidence="8" type="ORF">WN944_017918</name>
</gene>
<dbReference type="GO" id="GO:0016020">
    <property type="term" value="C:membrane"/>
    <property type="evidence" value="ECO:0007669"/>
    <property type="project" value="UniProtKB-SubCell"/>
</dbReference>
<dbReference type="AlphaFoldDB" id="A0AAP0QDM6"/>
<evidence type="ECO:0000256" key="3">
    <source>
        <dbReference type="ARBA" id="ARBA00022692"/>
    </source>
</evidence>
<dbReference type="PANTHER" id="PTHR11654">
    <property type="entry name" value="OLIGOPEPTIDE TRANSPORTER-RELATED"/>
    <property type="match status" value="1"/>
</dbReference>
<evidence type="ECO:0000256" key="2">
    <source>
        <dbReference type="ARBA" id="ARBA00005982"/>
    </source>
</evidence>
<name>A0AAP0QDM6_9ROSI</name>
<comment type="caution">
    <text evidence="8">The sequence shown here is derived from an EMBL/GenBank/DDBJ whole genome shotgun (WGS) entry which is preliminary data.</text>
</comment>
<dbReference type="Gene3D" id="1.20.1250.20">
    <property type="entry name" value="MFS general substrate transporter like domains"/>
    <property type="match status" value="1"/>
</dbReference>
<evidence type="ECO:0000313" key="8">
    <source>
        <dbReference type="EMBL" id="KAK9186530.1"/>
    </source>
</evidence>
<evidence type="ECO:0000256" key="1">
    <source>
        <dbReference type="ARBA" id="ARBA00004141"/>
    </source>
</evidence>
<organism evidence="8 9">
    <name type="scientific">Citrus x changshan-huyou</name>
    <dbReference type="NCBI Taxonomy" id="2935761"/>
    <lineage>
        <taxon>Eukaryota</taxon>
        <taxon>Viridiplantae</taxon>
        <taxon>Streptophyta</taxon>
        <taxon>Embryophyta</taxon>
        <taxon>Tracheophyta</taxon>
        <taxon>Spermatophyta</taxon>
        <taxon>Magnoliopsida</taxon>
        <taxon>eudicotyledons</taxon>
        <taxon>Gunneridae</taxon>
        <taxon>Pentapetalae</taxon>
        <taxon>rosids</taxon>
        <taxon>malvids</taxon>
        <taxon>Sapindales</taxon>
        <taxon>Rutaceae</taxon>
        <taxon>Aurantioideae</taxon>
        <taxon>Citrus</taxon>
    </lineage>
</organism>
<feature type="chain" id="PRO_5042874925" evidence="7">
    <location>
        <begin position="25"/>
        <end position="159"/>
    </location>
</feature>
<keyword evidence="7" id="KW-0732">Signal</keyword>